<evidence type="ECO:0000313" key="1">
    <source>
        <dbReference type="EMBL" id="CAI2369521.1"/>
    </source>
</evidence>
<proteinExistence type="predicted"/>
<protein>
    <submittedName>
        <fullName evidence="1">Uncharacterized protein</fullName>
    </submittedName>
</protein>
<organism evidence="1 2">
    <name type="scientific">Euplotes crassus</name>
    <dbReference type="NCBI Taxonomy" id="5936"/>
    <lineage>
        <taxon>Eukaryota</taxon>
        <taxon>Sar</taxon>
        <taxon>Alveolata</taxon>
        <taxon>Ciliophora</taxon>
        <taxon>Intramacronucleata</taxon>
        <taxon>Spirotrichea</taxon>
        <taxon>Hypotrichia</taxon>
        <taxon>Euplotida</taxon>
        <taxon>Euplotidae</taxon>
        <taxon>Moneuplotes</taxon>
    </lineage>
</organism>
<dbReference type="InterPro" id="IPR032675">
    <property type="entry name" value="LRR_dom_sf"/>
</dbReference>
<keyword evidence="2" id="KW-1185">Reference proteome</keyword>
<reference evidence="1" key="1">
    <citation type="submission" date="2023-07" db="EMBL/GenBank/DDBJ databases">
        <authorList>
            <consortium name="AG Swart"/>
            <person name="Singh M."/>
            <person name="Singh A."/>
            <person name="Seah K."/>
            <person name="Emmerich C."/>
        </authorList>
    </citation>
    <scope>NUCLEOTIDE SEQUENCE</scope>
    <source>
        <strain evidence="1">DP1</strain>
    </source>
</reference>
<accession>A0AAD1XFI6</accession>
<comment type="caution">
    <text evidence="1">The sequence shown here is derived from an EMBL/GenBank/DDBJ whole genome shotgun (WGS) entry which is preliminary data.</text>
</comment>
<dbReference type="Proteomes" id="UP001295684">
    <property type="component" value="Unassembled WGS sequence"/>
</dbReference>
<dbReference type="EMBL" id="CAMPGE010010673">
    <property type="protein sequence ID" value="CAI2369521.1"/>
    <property type="molecule type" value="Genomic_DNA"/>
</dbReference>
<dbReference type="Gene3D" id="3.80.10.10">
    <property type="entry name" value="Ribonuclease Inhibitor"/>
    <property type="match status" value="1"/>
</dbReference>
<sequence>MENIAQSTKENNSKVMSVEKSILAKSKEQDYQRCCSAHFNIFSDEIEAKPLDSDSEGNFDNKDFYFQKHEDLKFACKLKCVKFFSINEINLLYIKKKNKRIQDFFDFAFPSKVNDLWVIFCAGINLNRSNYFNSLIKISYKVTQSVGFENLCLSAFQLKRLVSAYRHVDTLKLWSCKLSIPNAPDFSKALYNCKLKQLSLIGSGSLSLSDWKNNFNEFKNLIQGLASSTDLRASLETVNINFCEIERNEAEEFFEANQLGGVEILVCY</sequence>
<name>A0AAD1XFI6_EUPCR</name>
<dbReference type="AlphaFoldDB" id="A0AAD1XFI6"/>
<dbReference type="SUPFAM" id="SSF52047">
    <property type="entry name" value="RNI-like"/>
    <property type="match status" value="1"/>
</dbReference>
<evidence type="ECO:0000313" key="2">
    <source>
        <dbReference type="Proteomes" id="UP001295684"/>
    </source>
</evidence>
<gene>
    <name evidence="1" type="ORF">ECRASSUSDP1_LOCUS10822</name>
</gene>